<accession>A0A1E3QW46</accession>
<dbReference type="PIRSF" id="PIRSF010044">
    <property type="entry name" value="UCP010044"/>
    <property type="match status" value="1"/>
</dbReference>
<dbReference type="GO" id="GO:0043248">
    <property type="term" value="P:proteasome assembly"/>
    <property type="evidence" value="ECO:0007669"/>
    <property type="project" value="TreeGrafter"/>
</dbReference>
<comment type="similarity">
    <text evidence="3 4">Belongs to the PSMG2 family.</text>
</comment>
<protein>
    <recommendedName>
        <fullName evidence="1 4">Proteasome assembly chaperone 2</fullName>
    </recommendedName>
</protein>
<sequence length="263" mass="29240">MLDNTTLIIPTVAIGNVPQLATDLLIHTYLFQKVRVLSGRYLYPFASPRDTTGAAADGVSYSLELYYCKTLNVATIQQRSPVLSGHLGNFVKEVILPLIESEKFARVVILDSSDAGLLMRDTPWDEYFGARAPEDAQTPSTFELYETEINLSLTARLGGLKLHSDELSLEEEKLQHSSLYTRFVMRGLRELSALGTDASHVLKVTALLTYVYEGDNFRDAEALASKVVDVLQLESAQWLKPVSWEGVYGQRTIPDSMEEGIFG</sequence>
<name>A0A1E3QW46_9ASCO</name>
<evidence type="ECO:0000313" key="6">
    <source>
        <dbReference type="Proteomes" id="UP000094336"/>
    </source>
</evidence>
<dbReference type="GeneID" id="30145893"/>
<dbReference type="InterPro" id="IPR038389">
    <property type="entry name" value="PSMG2_sf"/>
</dbReference>
<dbReference type="Gene3D" id="3.40.50.10900">
    <property type="entry name" value="PAC-like subunit"/>
    <property type="match status" value="2"/>
</dbReference>
<dbReference type="RefSeq" id="XP_018987169.1">
    <property type="nucleotide sequence ID" value="XM_019128040.1"/>
</dbReference>
<evidence type="ECO:0000313" key="5">
    <source>
        <dbReference type="EMBL" id="ODQ81841.1"/>
    </source>
</evidence>
<dbReference type="InterPro" id="IPR019151">
    <property type="entry name" value="Proteasome_assmbl_chaperone_2"/>
</dbReference>
<evidence type="ECO:0000256" key="2">
    <source>
        <dbReference type="ARBA" id="ARBA00023186"/>
    </source>
</evidence>
<dbReference type="STRING" id="984486.A0A1E3QW46"/>
<evidence type="ECO:0000256" key="4">
    <source>
        <dbReference type="PIRNR" id="PIRNR010044"/>
    </source>
</evidence>
<comment type="function">
    <text evidence="4">Involved in 20S proteasome assembly.</text>
</comment>
<evidence type="ECO:0000256" key="1">
    <source>
        <dbReference type="ARBA" id="ARBA00019186"/>
    </source>
</evidence>
<gene>
    <name evidence="5" type="ORF">BABINDRAFT_160072</name>
</gene>
<organism evidence="5 6">
    <name type="scientific">Babjeviella inositovora NRRL Y-12698</name>
    <dbReference type="NCBI Taxonomy" id="984486"/>
    <lineage>
        <taxon>Eukaryota</taxon>
        <taxon>Fungi</taxon>
        <taxon>Dikarya</taxon>
        <taxon>Ascomycota</taxon>
        <taxon>Saccharomycotina</taxon>
        <taxon>Pichiomycetes</taxon>
        <taxon>Serinales incertae sedis</taxon>
        <taxon>Babjeviella</taxon>
    </lineage>
</organism>
<dbReference type="OrthoDB" id="10260712at2759"/>
<comment type="subunit">
    <text evidence="4">Component of the 20S proteasome chaperone.</text>
</comment>
<dbReference type="Proteomes" id="UP000094336">
    <property type="component" value="Unassembled WGS sequence"/>
</dbReference>
<dbReference type="AlphaFoldDB" id="A0A1E3QW46"/>
<keyword evidence="2 4" id="KW-0143">Chaperone</keyword>
<dbReference type="EMBL" id="KV454427">
    <property type="protein sequence ID" value="ODQ81841.1"/>
    <property type="molecule type" value="Genomic_DNA"/>
</dbReference>
<dbReference type="Pfam" id="PF09754">
    <property type="entry name" value="PAC2"/>
    <property type="match status" value="1"/>
</dbReference>
<dbReference type="GO" id="GO:0005829">
    <property type="term" value="C:cytosol"/>
    <property type="evidence" value="ECO:0007669"/>
    <property type="project" value="TreeGrafter"/>
</dbReference>
<dbReference type="PANTHER" id="PTHR12970:SF1">
    <property type="entry name" value="PROTEASOME ASSEMBLY CHAPERONE 2"/>
    <property type="match status" value="1"/>
</dbReference>
<dbReference type="InterPro" id="IPR016562">
    <property type="entry name" value="Proteasome_assmbl_chp_2_euk"/>
</dbReference>
<reference evidence="6" key="1">
    <citation type="submission" date="2016-05" db="EMBL/GenBank/DDBJ databases">
        <title>Comparative genomics of biotechnologically important yeasts.</title>
        <authorList>
            <consortium name="DOE Joint Genome Institute"/>
            <person name="Riley R."/>
            <person name="Haridas S."/>
            <person name="Wolfe K.H."/>
            <person name="Lopes M.R."/>
            <person name="Hittinger C.T."/>
            <person name="Goker M."/>
            <person name="Salamov A."/>
            <person name="Wisecaver J."/>
            <person name="Long T.M."/>
            <person name="Aerts A.L."/>
            <person name="Barry K."/>
            <person name="Choi C."/>
            <person name="Clum A."/>
            <person name="Coughlan A.Y."/>
            <person name="Deshpande S."/>
            <person name="Douglass A.P."/>
            <person name="Hanson S.J."/>
            <person name="Klenk H.-P."/>
            <person name="Labutti K."/>
            <person name="Lapidus A."/>
            <person name="Lindquist E."/>
            <person name="Lipzen A."/>
            <person name="Meier-Kolthoff J.P."/>
            <person name="Ohm R.A."/>
            <person name="Otillar R.P."/>
            <person name="Pangilinan J."/>
            <person name="Peng Y."/>
            <person name="Rokas A."/>
            <person name="Rosa C.A."/>
            <person name="Scheuner C."/>
            <person name="Sibirny A.A."/>
            <person name="Slot J.C."/>
            <person name="Stielow J.B."/>
            <person name="Sun H."/>
            <person name="Kurtzman C.P."/>
            <person name="Blackwell M."/>
            <person name="Grigoriev I.V."/>
            <person name="Jeffries T.W."/>
        </authorList>
    </citation>
    <scope>NUCLEOTIDE SEQUENCE [LARGE SCALE GENOMIC DNA]</scope>
    <source>
        <strain evidence="6">NRRL Y-12698</strain>
    </source>
</reference>
<dbReference type="GO" id="GO:0005634">
    <property type="term" value="C:nucleus"/>
    <property type="evidence" value="ECO:0007669"/>
    <property type="project" value="TreeGrafter"/>
</dbReference>
<dbReference type="PANTHER" id="PTHR12970">
    <property type="entry name" value="PROTEASOME ASSEMBLY CHAPERONE 2"/>
    <property type="match status" value="1"/>
</dbReference>
<keyword evidence="6" id="KW-1185">Reference proteome</keyword>
<evidence type="ECO:0000256" key="3">
    <source>
        <dbReference type="ARBA" id="ARBA00025745"/>
    </source>
</evidence>
<proteinExistence type="inferred from homology"/>